<dbReference type="GO" id="GO:0001653">
    <property type="term" value="F:peptide receptor activity"/>
    <property type="evidence" value="ECO:0007669"/>
    <property type="project" value="TreeGrafter"/>
</dbReference>
<dbReference type="EMBL" id="JADGKB010000013">
    <property type="protein sequence ID" value="KAJ3260075.1"/>
    <property type="molecule type" value="Genomic_DNA"/>
</dbReference>
<dbReference type="InterPro" id="IPR050401">
    <property type="entry name" value="Cyclic_nucleotide_synthase"/>
</dbReference>
<dbReference type="Pfam" id="PF00211">
    <property type="entry name" value="Guanylate_cyc"/>
    <property type="match status" value="1"/>
</dbReference>
<sequence>MIDIVAKVFLTLVLVNATVEQAQNERVDELSGIATNMEKELGNADALLERMMPKEVLDQLKGGNVPSAEEYECVTVFFSDITNFTVLSSQTSTQDMLKTLDQLWIKYDAIARKWNMHKVETIGDAFLGVSGCPKRHPDHAINAVEFAIDIMAMIKEFKTAMGSSIAIRIGLNSGPITAGVLGELNPHWCI</sequence>
<feature type="chain" id="PRO_5041914350" description="Guanylate cyclase domain-containing protein" evidence="7">
    <location>
        <begin position="18"/>
        <end position="190"/>
    </location>
</feature>
<feature type="non-terminal residue" evidence="9">
    <location>
        <position position="190"/>
    </location>
</feature>
<dbReference type="GO" id="GO:0004016">
    <property type="term" value="F:adenylate cyclase activity"/>
    <property type="evidence" value="ECO:0007669"/>
    <property type="project" value="TreeGrafter"/>
</dbReference>
<dbReference type="PANTHER" id="PTHR11920:SF335">
    <property type="entry name" value="GUANYLATE CYCLASE"/>
    <property type="match status" value="1"/>
</dbReference>
<dbReference type="GO" id="GO:0000166">
    <property type="term" value="F:nucleotide binding"/>
    <property type="evidence" value="ECO:0007669"/>
    <property type="project" value="UniProtKB-KW"/>
</dbReference>
<name>A0AAD5Y558_9FUNG</name>
<evidence type="ECO:0000256" key="3">
    <source>
        <dbReference type="ARBA" id="ARBA00022741"/>
    </source>
</evidence>
<keyword evidence="2" id="KW-0812">Transmembrane</keyword>
<comment type="caution">
    <text evidence="9">The sequence shown here is derived from an EMBL/GenBank/DDBJ whole genome shotgun (WGS) entry which is preliminary data.</text>
</comment>
<evidence type="ECO:0000313" key="10">
    <source>
        <dbReference type="Proteomes" id="UP001210925"/>
    </source>
</evidence>
<protein>
    <recommendedName>
        <fullName evidence="8">Guanylate cyclase domain-containing protein</fullName>
    </recommendedName>
</protein>
<feature type="domain" description="Guanylate cyclase" evidence="8">
    <location>
        <begin position="75"/>
        <end position="190"/>
    </location>
</feature>
<evidence type="ECO:0000256" key="4">
    <source>
        <dbReference type="ARBA" id="ARBA00022989"/>
    </source>
</evidence>
<dbReference type="PROSITE" id="PS50125">
    <property type="entry name" value="GUANYLATE_CYCLASE_2"/>
    <property type="match status" value="1"/>
</dbReference>
<dbReference type="SUPFAM" id="SSF55073">
    <property type="entry name" value="Nucleotide cyclase"/>
    <property type="match status" value="1"/>
</dbReference>
<dbReference type="PANTHER" id="PTHR11920">
    <property type="entry name" value="GUANYLYL CYCLASE"/>
    <property type="match status" value="1"/>
</dbReference>
<evidence type="ECO:0000256" key="1">
    <source>
        <dbReference type="ARBA" id="ARBA00004370"/>
    </source>
</evidence>
<gene>
    <name evidence="9" type="ORF">HK103_001151</name>
</gene>
<dbReference type="SMART" id="SM00044">
    <property type="entry name" value="CYCc"/>
    <property type="match status" value="1"/>
</dbReference>
<proteinExistence type="predicted"/>
<keyword evidence="7" id="KW-0732">Signal</keyword>
<keyword evidence="4" id="KW-1133">Transmembrane helix</keyword>
<organism evidence="9 10">
    <name type="scientific">Boothiomyces macroporosus</name>
    <dbReference type="NCBI Taxonomy" id="261099"/>
    <lineage>
        <taxon>Eukaryota</taxon>
        <taxon>Fungi</taxon>
        <taxon>Fungi incertae sedis</taxon>
        <taxon>Chytridiomycota</taxon>
        <taxon>Chytridiomycota incertae sedis</taxon>
        <taxon>Chytridiomycetes</taxon>
        <taxon>Rhizophydiales</taxon>
        <taxon>Terramycetaceae</taxon>
        <taxon>Boothiomyces</taxon>
    </lineage>
</organism>
<accession>A0AAD5Y558</accession>
<dbReference type="GO" id="GO:0005886">
    <property type="term" value="C:plasma membrane"/>
    <property type="evidence" value="ECO:0007669"/>
    <property type="project" value="TreeGrafter"/>
</dbReference>
<dbReference type="GO" id="GO:0007168">
    <property type="term" value="P:receptor guanylyl cyclase signaling pathway"/>
    <property type="evidence" value="ECO:0007669"/>
    <property type="project" value="TreeGrafter"/>
</dbReference>
<evidence type="ECO:0000259" key="8">
    <source>
        <dbReference type="PROSITE" id="PS50125"/>
    </source>
</evidence>
<dbReference type="InterPro" id="IPR029787">
    <property type="entry name" value="Nucleotide_cyclase"/>
</dbReference>
<keyword evidence="5" id="KW-0472">Membrane</keyword>
<dbReference type="GO" id="GO:0004383">
    <property type="term" value="F:guanylate cyclase activity"/>
    <property type="evidence" value="ECO:0007669"/>
    <property type="project" value="TreeGrafter"/>
</dbReference>
<evidence type="ECO:0000256" key="7">
    <source>
        <dbReference type="SAM" id="SignalP"/>
    </source>
</evidence>
<dbReference type="Proteomes" id="UP001210925">
    <property type="component" value="Unassembled WGS sequence"/>
</dbReference>
<dbReference type="Gene3D" id="3.30.70.1230">
    <property type="entry name" value="Nucleotide cyclase"/>
    <property type="match status" value="1"/>
</dbReference>
<comment type="subcellular location">
    <subcellularLocation>
        <location evidence="1">Membrane</location>
    </subcellularLocation>
</comment>
<keyword evidence="10" id="KW-1185">Reference proteome</keyword>
<evidence type="ECO:0000256" key="6">
    <source>
        <dbReference type="ARBA" id="ARBA00023239"/>
    </source>
</evidence>
<evidence type="ECO:0000256" key="5">
    <source>
        <dbReference type="ARBA" id="ARBA00023136"/>
    </source>
</evidence>
<dbReference type="GO" id="GO:0035556">
    <property type="term" value="P:intracellular signal transduction"/>
    <property type="evidence" value="ECO:0007669"/>
    <property type="project" value="InterPro"/>
</dbReference>
<dbReference type="CDD" id="cd07302">
    <property type="entry name" value="CHD"/>
    <property type="match status" value="1"/>
</dbReference>
<dbReference type="AlphaFoldDB" id="A0AAD5Y558"/>
<dbReference type="InterPro" id="IPR001054">
    <property type="entry name" value="A/G_cyclase"/>
</dbReference>
<reference evidence="9" key="1">
    <citation type="submission" date="2020-05" db="EMBL/GenBank/DDBJ databases">
        <title>Phylogenomic resolution of chytrid fungi.</title>
        <authorList>
            <person name="Stajich J.E."/>
            <person name="Amses K."/>
            <person name="Simmons R."/>
            <person name="Seto K."/>
            <person name="Myers J."/>
            <person name="Bonds A."/>
            <person name="Quandt C.A."/>
            <person name="Barry K."/>
            <person name="Liu P."/>
            <person name="Grigoriev I."/>
            <person name="Longcore J.E."/>
            <person name="James T.Y."/>
        </authorList>
    </citation>
    <scope>NUCLEOTIDE SEQUENCE</scope>
    <source>
        <strain evidence="9">PLAUS21</strain>
    </source>
</reference>
<keyword evidence="3" id="KW-0547">Nucleotide-binding</keyword>
<keyword evidence="6" id="KW-0456">Lyase</keyword>
<evidence type="ECO:0000313" key="9">
    <source>
        <dbReference type="EMBL" id="KAJ3260075.1"/>
    </source>
</evidence>
<feature type="signal peptide" evidence="7">
    <location>
        <begin position="1"/>
        <end position="17"/>
    </location>
</feature>
<evidence type="ECO:0000256" key="2">
    <source>
        <dbReference type="ARBA" id="ARBA00022692"/>
    </source>
</evidence>